<dbReference type="Pfam" id="PF00465">
    <property type="entry name" value="Fe-ADH"/>
    <property type="match status" value="1"/>
</dbReference>
<dbReference type="HOGENOM" id="CLU_007207_0_0_9"/>
<dbReference type="GO" id="GO:0046872">
    <property type="term" value="F:metal ion binding"/>
    <property type="evidence" value="ECO:0007669"/>
    <property type="project" value="InterPro"/>
</dbReference>
<dbReference type="InterPro" id="IPR001670">
    <property type="entry name" value="ADH_Fe/GldA"/>
</dbReference>
<dbReference type="FunFam" id="1.20.1090.10:FF:000001">
    <property type="entry name" value="Aldehyde-alcohol dehydrogenase"/>
    <property type="match status" value="1"/>
</dbReference>
<dbReference type="SUPFAM" id="SSF56796">
    <property type="entry name" value="Dehydroquinate synthase-like"/>
    <property type="match status" value="1"/>
</dbReference>
<protein>
    <submittedName>
        <fullName evidence="6">Iron-containing alcohol dehydrogenase</fullName>
    </submittedName>
</protein>
<dbReference type="EMBL" id="CP002304">
    <property type="protein sequence ID" value="ADQ14443.1"/>
    <property type="molecule type" value="Genomic_DNA"/>
</dbReference>
<evidence type="ECO:0000256" key="1">
    <source>
        <dbReference type="ARBA" id="ARBA00007358"/>
    </source>
</evidence>
<organism evidence="6 7">
    <name type="scientific">Halanaerobium hydrogeniformans</name>
    <name type="common">Halanaerobium sp. (strain sapolanicus)</name>
    <dbReference type="NCBI Taxonomy" id="656519"/>
    <lineage>
        <taxon>Bacteria</taxon>
        <taxon>Bacillati</taxon>
        <taxon>Bacillota</taxon>
        <taxon>Clostridia</taxon>
        <taxon>Halanaerobiales</taxon>
        <taxon>Halanaerobiaceae</taxon>
        <taxon>Halanaerobium</taxon>
    </lineage>
</organism>
<feature type="domain" description="Fe-containing alcohol dehydrogenase-like C-terminal" evidence="5">
    <location>
        <begin position="184"/>
        <end position="378"/>
    </location>
</feature>
<proteinExistence type="inferred from homology"/>
<keyword evidence="2" id="KW-0560">Oxidoreductase</keyword>
<dbReference type="OrthoDB" id="9804734at2"/>
<dbReference type="RefSeq" id="WP_013405533.1">
    <property type="nucleotide sequence ID" value="NC_014654.1"/>
</dbReference>
<dbReference type="PROSITE" id="PS00913">
    <property type="entry name" value="ADH_IRON_1"/>
    <property type="match status" value="1"/>
</dbReference>
<reference evidence="6 7" key="2">
    <citation type="journal article" date="2011" name="J. Bacteriol.">
        <title>Complete Genome Sequence of the Haloalkaliphilic, Hydrogen Producing Halanaerobium hydrogenoformans.</title>
        <authorList>
            <person name="Brown S.D."/>
            <person name="Begemann M.B."/>
            <person name="Mormile M.R."/>
            <person name="Wall J.D."/>
            <person name="Han C.S."/>
            <person name="Goodwin L.A."/>
            <person name="Pitluck S."/>
            <person name="Land M.L."/>
            <person name="Hauser L.J."/>
            <person name="Elias D.A."/>
        </authorList>
    </citation>
    <scope>NUCLEOTIDE SEQUENCE [LARGE SCALE GENOMIC DNA]</scope>
    <source>
        <strain evidence="7">sapolanicus</strain>
    </source>
</reference>
<dbReference type="InterPro" id="IPR018211">
    <property type="entry name" value="ADH_Fe_CS"/>
</dbReference>
<dbReference type="AlphaFoldDB" id="E4RMB2"/>
<evidence type="ECO:0000256" key="3">
    <source>
        <dbReference type="ARBA" id="ARBA00023027"/>
    </source>
</evidence>
<sequence>MNSFDFEFQIKTKIKFGRNKIKEINSTLHSLAAKNLMVVVDKGIIEAGIFSGIEKELQNSNINYVVYDKVKPDPTIEIVNSAVECVLKNDIDSLLAVGGGSPIDTAKAVVASFFDNDLKKEISVDRLKLLTIPTTAGSGSEVTTAVVITDQENKKKFALIDENLAPDVAIVDPELTKSLPTFLTAVGGMDALSHNIEAYVSQDAVLPFEMIATKGIEMVKDYLRPAVGNGNNMAAREGMALASLFGGIALTNCGLGLVHAISHPLGGNFEIPHGLSNTILLPYVMKFNLIANPKKYANIARIFGIDINQYTEMEAAYKAVEEVQKLIKDIGITESLRDFKVDKFEYIAEHALEERAMLKSNPRPVTKANIIDILKDAY</sequence>
<dbReference type="InterPro" id="IPR039697">
    <property type="entry name" value="Alcohol_dehydrogenase_Fe"/>
</dbReference>
<dbReference type="STRING" id="656519.Halsa_0999"/>
<dbReference type="InterPro" id="IPR056798">
    <property type="entry name" value="ADH_Fe_C"/>
</dbReference>
<dbReference type="Pfam" id="PF25137">
    <property type="entry name" value="ADH_Fe_C"/>
    <property type="match status" value="1"/>
</dbReference>
<keyword evidence="3" id="KW-0520">NAD</keyword>
<comment type="similarity">
    <text evidence="1">Belongs to the iron-containing alcohol dehydrogenase family.</text>
</comment>
<dbReference type="PANTHER" id="PTHR11496:SF102">
    <property type="entry name" value="ALCOHOL DEHYDROGENASE 4"/>
    <property type="match status" value="1"/>
</dbReference>
<accession>E4RMB2</accession>
<name>E4RMB2_HALHG</name>
<feature type="domain" description="Alcohol dehydrogenase iron-type/glycerol dehydrogenase GldA" evidence="4">
    <location>
        <begin position="12"/>
        <end position="173"/>
    </location>
</feature>
<evidence type="ECO:0000313" key="6">
    <source>
        <dbReference type="EMBL" id="ADQ14443.1"/>
    </source>
</evidence>
<dbReference type="KEGG" id="has:Halsa_0999"/>
<dbReference type="Gene3D" id="1.20.1090.10">
    <property type="entry name" value="Dehydroquinate synthase-like - alpha domain"/>
    <property type="match status" value="1"/>
</dbReference>
<dbReference type="Proteomes" id="UP000007434">
    <property type="component" value="Chromosome"/>
</dbReference>
<dbReference type="CDD" id="cd08551">
    <property type="entry name" value="Fe-ADH"/>
    <property type="match status" value="1"/>
</dbReference>
<dbReference type="PANTHER" id="PTHR11496">
    <property type="entry name" value="ALCOHOL DEHYDROGENASE"/>
    <property type="match status" value="1"/>
</dbReference>
<dbReference type="Gene3D" id="3.40.50.1970">
    <property type="match status" value="1"/>
</dbReference>
<dbReference type="GO" id="GO:0004022">
    <property type="term" value="F:alcohol dehydrogenase (NAD+) activity"/>
    <property type="evidence" value="ECO:0007669"/>
    <property type="project" value="UniProtKB-ARBA"/>
</dbReference>
<keyword evidence="7" id="KW-1185">Reference proteome</keyword>
<gene>
    <name evidence="6" type="ordered locus">Halsa_0999</name>
</gene>
<evidence type="ECO:0000256" key="2">
    <source>
        <dbReference type="ARBA" id="ARBA00023002"/>
    </source>
</evidence>
<evidence type="ECO:0000313" key="7">
    <source>
        <dbReference type="Proteomes" id="UP000007434"/>
    </source>
</evidence>
<reference evidence="6 7" key="1">
    <citation type="submission" date="2010-11" db="EMBL/GenBank/DDBJ databases">
        <title>Complete sequence of Halanaerobium sp. sapolanicus.</title>
        <authorList>
            <consortium name="US DOE Joint Genome Institute"/>
            <person name="Lucas S."/>
            <person name="Copeland A."/>
            <person name="Lapidus A."/>
            <person name="Cheng J.-F."/>
            <person name="Bruce D."/>
            <person name="Goodwin L."/>
            <person name="Pitluck S."/>
            <person name="Davenport K."/>
            <person name="Detter J.C."/>
            <person name="Han C."/>
            <person name="Tapia R."/>
            <person name="Land M."/>
            <person name="Hauser L."/>
            <person name="Jeffries C."/>
            <person name="Kyrpides N."/>
            <person name="Ivanova N."/>
            <person name="Mikhailova N."/>
            <person name="Begemann M.B."/>
            <person name="Mormile M.R."/>
            <person name="Wall J.D."/>
            <person name="Elias D.A."/>
            <person name="Woyke T."/>
        </authorList>
    </citation>
    <scope>NUCLEOTIDE SEQUENCE [LARGE SCALE GENOMIC DNA]</scope>
    <source>
        <strain evidence="7">sapolanicus</strain>
    </source>
</reference>
<evidence type="ECO:0000259" key="5">
    <source>
        <dbReference type="Pfam" id="PF25137"/>
    </source>
</evidence>
<evidence type="ECO:0000259" key="4">
    <source>
        <dbReference type="Pfam" id="PF00465"/>
    </source>
</evidence>
<dbReference type="FunFam" id="3.40.50.1970:FF:000003">
    <property type="entry name" value="Alcohol dehydrogenase, iron-containing"/>
    <property type="match status" value="1"/>
</dbReference>
<dbReference type="eggNOG" id="COG1454">
    <property type="taxonomic scope" value="Bacteria"/>
</dbReference>